<proteinExistence type="predicted"/>
<keyword evidence="5" id="KW-0804">Transcription</keyword>
<dbReference type="SUPFAM" id="SSF47384">
    <property type="entry name" value="Homodimeric domain of signal transducing histidine kinase"/>
    <property type="match status" value="1"/>
</dbReference>
<dbReference type="RefSeq" id="WP_252760958.1">
    <property type="nucleotide sequence ID" value="NZ_JAMXLY010000022.1"/>
</dbReference>
<evidence type="ECO:0000313" key="13">
    <source>
        <dbReference type="EMBL" id="MCO6025599.1"/>
    </source>
</evidence>
<evidence type="ECO:0000256" key="7">
    <source>
        <dbReference type="SAM" id="MobiDB-lite"/>
    </source>
</evidence>
<dbReference type="Pfam" id="PF07495">
    <property type="entry name" value="Y_Y_Y"/>
    <property type="match status" value="1"/>
</dbReference>
<feature type="modified residue" description="4-aspartylphosphate" evidence="6">
    <location>
        <position position="1149"/>
    </location>
</feature>
<dbReference type="InterPro" id="IPR004358">
    <property type="entry name" value="Sig_transdc_His_kin-like_C"/>
</dbReference>
<dbReference type="InterPro" id="IPR015943">
    <property type="entry name" value="WD40/YVTN_repeat-like_dom_sf"/>
</dbReference>
<keyword evidence="8" id="KW-1133">Transmembrane helix</keyword>
<dbReference type="Gene3D" id="2.60.40.10">
    <property type="entry name" value="Immunoglobulins"/>
    <property type="match status" value="1"/>
</dbReference>
<feature type="domain" description="Histidine kinase" evidence="11">
    <location>
        <begin position="841"/>
        <end position="1054"/>
    </location>
</feature>
<dbReference type="Pfam" id="PF02518">
    <property type="entry name" value="HATPase_c"/>
    <property type="match status" value="1"/>
</dbReference>
<evidence type="ECO:0000259" key="12">
    <source>
        <dbReference type="PROSITE" id="PS50110"/>
    </source>
</evidence>
<dbReference type="Gene3D" id="2.130.10.10">
    <property type="entry name" value="YVTN repeat-like/Quinoprotein amine dehydrogenase"/>
    <property type="match status" value="3"/>
</dbReference>
<evidence type="ECO:0000256" key="9">
    <source>
        <dbReference type="SAM" id="SignalP"/>
    </source>
</evidence>
<evidence type="ECO:0000256" key="8">
    <source>
        <dbReference type="SAM" id="Phobius"/>
    </source>
</evidence>
<feature type="domain" description="Response regulatory" evidence="12">
    <location>
        <begin position="1101"/>
        <end position="1216"/>
    </location>
</feature>
<dbReference type="InterPro" id="IPR018060">
    <property type="entry name" value="HTH_AraC"/>
</dbReference>
<dbReference type="PROSITE" id="PS50110">
    <property type="entry name" value="RESPONSE_REGULATORY"/>
    <property type="match status" value="1"/>
</dbReference>
<dbReference type="InterPro" id="IPR011123">
    <property type="entry name" value="Y_Y_Y"/>
</dbReference>
<dbReference type="InterPro" id="IPR003661">
    <property type="entry name" value="HisK_dim/P_dom"/>
</dbReference>
<evidence type="ECO:0000256" key="6">
    <source>
        <dbReference type="PROSITE-ProRule" id="PRU00169"/>
    </source>
</evidence>
<dbReference type="EMBL" id="JAMXLY010000022">
    <property type="protein sequence ID" value="MCO6025599.1"/>
    <property type="molecule type" value="Genomic_DNA"/>
</dbReference>
<dbReference type="Pfam" id="PF00512">
    <property type="entry name" value="HisKA"/>
    <property type="match status" value="1"/>
</dbReference>
<keyword evidence="8" id="KW-0472">Membrane</keyword>
<dbReference type="InterPro" id="IPR009057">
    <property type="entry name" value="Homeodomain-like_sf"/>
</dbReference>
<dbReference type="InterPro" id="IPR036097">
    <property type="entry name" value="HisK_dim/P_sf"/>
</dbReference>
<evidence type="ECO:0000256" key="1">
    <source>
        <dbReference type="ARBA" id="ARBA00000085"/>
    </source>
</evidence>
<protein>
    <recommendedName>
        <fullName evidence="2">histidine kinase</fullName>
        <ecNumber evidence="2">2.7.13.3</ecNumber>
    </recommendedName>
</protein>
<sequence>MRNYALILFCLISGLCNAQKFPYQVSQITKNSTSDEFRCVFFDQVGLMWLGTNSGLQVYDGYSIKTFKSDAFSPGILPNNQIRCITEDHHDCLWIGTSNGLMKLDKRTGKFYTFHLPTDNQRIIYTIYCSKDGKIWIGTDGGLSYYIPQANKFYTYDHSNTFRVKSGQKIQRITNYSVKSITEDEHGNIFFGTWNNGLIRFRPGSHLFYQYPELNTRNSAYSLHFDKWHRLWVGTWGFGIIRLDQPENYVNPKIHQYPYQPHNFDTYYKIIDGPQPNILWACSREGVSTLNLNDPHAQWTHYASTNDSPLDFSNDICKDNQGNIWIGTFNHGLFQVNTHPSLFKFWTLDTSHFPLSINSITSIYTSDGTWFWLGMNPYGLALYNRKTGKSLFRNSIPGFGALSQEVLGAEVSSIVRRDNGEIWFANNSYGILIKKTDGQVKQLTIDNTPYITDNFVSALFESVGKIMWIGTRSDISIVYPNNKGIRLLPHEGNSQFSKCDVRNITQDSQGNIWLATDNEGIIRISGNPYTPNRLRYHQYSPDHHNYAVDDATACYQDKKKRLWAISNSGGLFKYNRDKDRFEPMNRIYHINGDRIFSINEDRSGNLWLTTDDALIRLSFRHGEDIPDIMSFSDEDGLHDALFSPNASFQYKNEMFICGRKGFFSFPTQEAFPNHRKSKLIITDIIADNESYAQLDSSLRKKISKITPTYTREISIPASIRKIGVEFALLSYSDLRHNKYAYQLTGYDKDWQYCRNGAHQATYQNLPSGTYHLKIKAADHYGQWQNLPYDIEIQILPHWYATGWAFSIYVLLFILAVYGVISWYKGYLKIKNRLQMSVIFTNITHELLTPLTVISATVEDLQNRAPEYKNHYNSILNNIFRLTYLLRQILEVRKSQSGQLKLLVSEGDLTSTVKNICENIQPMTLKNHTQLILHIPEEKTPAWFDPDKLDKILYNLISNAIKYNREGGEVDVSLETDGGHAKLQVSDNGIGLSKDKLRHLYSRFLDGDYRKMATQGTGIGLSLTHDLVLLHHGRIDCKSVEGEGTTFTIILPIRKQDYSKQEIDHEPALEEVKPLSENAGSDFPTVTPDSEDEENGPEDGYKILLVEDNTELLAIMKAFLSKEYQIFTAKNGLQGWNTVQKKELDLVVSDVMMPVMDGIEMTRKIKGDKDFAQLPVILLTAKTTEEDQNIGFNSGADEYLTKPFRMRDLQIRINNIILNRQRIRERFESQTDLRPKEQHNSNPETIFMEKAIACVKKHLSDTDYGRDEFASDMMVSPSTLYNKLRAMTGQSIIGFITNIRLKEAYQMLKENPYIPIQELSIKVGFNTPQYFSKCFKRVFHILPKDFITQNKEK</sequence>
<dbReference type="SMART" id="SM00448">
    <property type="entry name" value="REC"/>
    <property type="match status" value="1"/>
</dbReference>
<keyword evidence="3 6" id="KW-0597">Phosphoprotein</keyword>
<evidence type="ECO:0000259" key="11">
    <source>
        <dbReference type="PROSITE" id="PS50109"/>
    </source>
</evidence>
<dbReference type="SMART" id="SM00387">
    <property type="entry name" value="HATPase_c"/>
    <property type="match status" value="1"/>
</dbReference>
<dbReference type="SUPFAM" id="SSF55874">
    <property type="entry name" value="ATPase domain of HSP90 chaperone/DNA topoisomerase II/histidine kinase"/>
    <property type="match status" value="1"/>
</dbReference>
<dbReference type="CDD" id="cd00082">
    <property type="entry name" value="HisKA"/>
    <property type="match status" value="1"/>
</dbReference>
<dbReference type="SMART" id="SM00388">
    <property type="entry name" value="HisKA"/>
    <property type="match status" value="1"/>
</dbReference>
<keyword evidence="8" id="KW-0812">Transmembrane</keyword>
<dbReference type="InterPro" id="IPR011006">
    <property type="entry name" value="CheY-like_superfamily"/>
</dbReference>
<dbReference type="SUPFAM" id="SSF46689">
    <property type="entry name" value="Homeodomain-like"/>
    <property type="match status" value="1"/>
</dbReference>
<comment type="caution">
    <text evidence="13">The sequence shown here is derived from an EMBL/GenBank/DDBJ whole genome shotgun (WGS) entry which is preliminary data.</text>
</comment>
<evidence type="ECO:0000256" key="4">
    <source>
        <dbReference type="ARBA" id="ARBA00023015"/>
    </source>
</evidence>
<dbReference type="PANTHER" id="PTHR43547">
    <property type="entry name" value="TWO-COMPONENT HISTIDINE KINASE"/>
    <property type="match status" value="1"/>
</dbReference>
<dbReference type="Gene3D" id="1.10.287.130">
    <property type="match status" value="1"/>
</dbReference>
<dbReference type="SUPFAM" id="SSF63829">
    <property type="entry name" value="Calcium-dependent phosphotriesterase"/>
    <property type="match status" value="3"/>
</dbReference>
<evidence type="ECO:0000313" key="14">
    <source>
        <dbReference type="Proteomes" id="UP001204015"/>
    </source>
</evidence>
<dbReference type="SMART" id="SM00342">
    <property type="entry name" value="HTH_ARAC"/>
    <property type="match status" value="1"/>
</dbReference>
<reference evidence="13 14" key="1">
    <citation type="submission" date="2022-06" db="EMBL/GenBank/DDBJ databases">
        <title>A taxonomic note on the genus Prevotella: Description of four novel genera and emended description of the genera Hallella and Xylanibacter.</title>
        <authorList>
            <person name="Hitch T.C.A."/>
        </authorList>
    </citation>
    <scope>NUCLEOTIDE SEQUENCE [LARGE SCALE GENOMIC DNA]</scope>
    <source>
        <strain evidence="13 14">DSM 100619</strain>
    </source>
</reference>
<dbReference type="Gene3D" id="3.40.50.2300">
    <property type="match status" value="1"/>
</dbReference>
<organism evidence="13 14">
    <name type="scientific">Segatella cerevisiae</name>
    <dbReference type="NCBI Taxonomy" id="2053716"/>
    <lineage>
        <taxon>Bacteria</taxon>
        <taxon>Pseudomonadati</taxon>
        <taxon>Bacteroidota</taxon>
        <taxon>Bacteroidia</taxon>
        <taxon>Bacteroidales</taxon>
        <taxon>Prevotellaceae</taxon>
        <taxon>Segatella</taxon>
    </lineage>
</organism>
<comment type="catalytic activity">
    <reaction evidence="1">
        <text>ATP + protein L-histidine = ADP + protein N-phospho-L-histidine.</text>
        <dbReference type="EC" id="2.7.13.3"/>
    </reaction>
</comment>
<name>A0ABT1BWZ7_9BACT</name>
<keyword evidence="4" id="KW-0805">Transcription regulation</keyword>
<keyword evidence="14" id="KW-1185">Reference proteome</keyword>
<feature type="chain" id="PRO_5047371489" description="histidine kinase" evidence="9">
    <location>
        <begin position="19"/>
        <end position="1352"/>
    </location>
</feature>
<dbReference type="PROSITE" id="PS50109">
    <property type="entry name" value="HIS_KIN"/>
    <property type="match status" value="1"/>
</dbReference>
<evidence type="ECO:0000256" key="3">
    <source>
        <dbReference type="ARBA" id="ARBA00022553"/>
    </source>
</evidence>
<dbReference type="InterPro" id="IPR036890">
    <property type="entry name" value="HATPase_C_sf"/>
</dbReference>
<dbReference type="Pfam" id="PF12833">
    <property type="entry name" value="HTH_18"/>
    <property type="match status" value="1"/>
</dbReference>
<evidence type="ECO:0000259" key="10">
    <source>
        <dbReference type="PROSITE" id="PS01124"/>
    </source>
</evidence>
<feature type="transmembrane region" description="Helical" evidence="8">
    <location>
        <begin position="798"/>
        <end position="823"/>
    </location>
</feature>
<feature type="domain" description="HTH araC/xylS-type" evidence="10">
    <location>
        <begin position="1248"/>
        <end position="1348"/>
    </location>
</feature>
<dbReference type="InterPro" id="IPR013783">
    <property type="entry name" value="Ig-like_fold"/>
</dbReference>
<evidence type="ECO:0000256" key="2">
    <source>
        <dbReference type="ARBA" id="ARBA00012438"/>
    </source>
</evidence>
<evidence type="ECO:0000256" key="5">
    <source>
        <dbReference type="ARBA" id="ARBA00023163"/>
    </source>
</evidence>
<dbReference type="PRINTS" id="PR00344">
    <property type="entry name" value="BCTRLSENSOR"/>
</dbReference>
<keyword evidence="9" id="KW-0732">Signal</keyword>
<dbReference type="Proteomes" id="UP001204015">
    <property type="component" value="Unassembled WGS sequence"/>
</dbReference>
<dbReference type="Pfam" id="PF00072">
    <property type="entry name" value="Response_reg"/>
    <property type="match status" value="1"/>
</dbReference>
<dbReference type="InterPro" id="IPR011110">
    <property type="entry name" value="Reg_prop"/>
</dbReference>
<feature type="signal peptide" evidence="9">
    <location>
        <begin position="1"/>
        <end position="18"/>
    </location>
</feature>
<accession>A0ABT1BWZ7</accession>
<dbReference type="Gene3D" id="3.30.565.10">
    <property type="entry name" value="Histidine kinase-like ATPase, C-terminal domain"/>
    <property type="match status" value="1"/>
</dbReference>
<dbReference type="SUPFAM" id="SSF52172">
    <property type="entry name" value="CheY-like"/>
    <property type="match status" value="1"/>
</dbReference>
<gene>
    <name evidence="13" type="ORF">NG821_07070</name>
</gene>
<dbReference type="CDD" id="cd17574">
    <property type="entry name" value="REC_OmpR"/>
    <property type="match status" value="1"/>
</dbReference>
<dbReference type="InterPro" id="IPR005467">
    <property type="entry name" value="His_kinase_dom"/>
</dbReference>
<feature type="region of interest" description="Disordered" evidence="7">
    <location>
        <begin position="1068"/>
        <end position="1097"/>
    </location>
</feature>
<dbReference type="Gene3D" id="1.10.10.60">
    <property type="entry name" value="Homeodomain-like"/>
    <property type="match status" value="1"/>
</dbReference>
<dbReference type="Pfam" id="PF07494">
    <property type="entry name" value="Reg_prop"/>
    <property type="match status" value="4"/>
</dbReference>
<dbReference type="CDD" id="cd00075">
    <property type="entry name" value="HATPase"/>
    <property type="match status" value="1"/>
</dbReference>
<dbReference type="PROSITE" id="PS01124">
    <property type="entry name" value="HTH_ARAC_FAMILY_2"/>
    <property type="match status" value="1"/>
</dbReference>
<dbReference type="EC" id="2.7.13.3" evidence="2"/>
<dbReference type="PANTHER" id="PTHR43547:SF2">
    <property type="entry name" value="HYBRID SIGNAL TRANSDUCTION HISTIDINE KINASE C"/>
    <property type="match status" value="1"/>
</dbReference>
<dbReference type="InterPro" id="IPR003594">
    <property type="entry name" value="HATPase_dom"/>
</dbReference>
<dbReference type="InterPro" id="IPR001789">
    <property type="entry name" value="Sig_transdc_resp-reg_receiver"/>
</dbReference>